<dbReference type="EMBL" id="AMZH03015816">
    <property type="protein sequence ID" value="RRT45465.1"/>
    <property type="molecule type" value="Genomic_DNA"/>
</dbReference>
<protein>
    <submittedName>
        <fullName evidence="1">Uncharacterized protein</fullName>
    </submittedName>
</protein>
<comment type="caution">
    <text evidence="1">The sequence shown here is derived from an EMBL/GenBank/DDBJ whole genome shotgun (WGS) entry which is preliminary data.</text>
</comment>
<evidence type="ECO:0000313" key="2">
    <source>
        <dbReference type="Proteomes" id="UP000287651"/>
    </source>
</evidence>
<organism evidence="1 2">
    <name type="scientific">Ensete ventricosum</name>
    <name type="common">Abyssinian banana</name>
    <name type="synonym">Musa ensete</name>
    <dbReference type="NCBI Taxonomy" id="4639"/>
    <lineage>
        <taxon>Eukaryota</taxon>
        <taxon>Viridiplantae</taxon>
        <taxon>Streptophyta</taxon>
        <taxon>Embryophyta</taxon>
        <taxon>Tracheophyta</taxon>
        <taxon>Spermatophyta</taxon>
        <taxon>Magnoliopsida</taxon>
        <taxon>Liliopsida</taxon>
        <taxon>Zingiberales</taxon>
        <taxon>Musaceae</taxon>
        <taxon>Ensete</taxon>
    </lineage>
</organism>
<dbReference type="Proteomes" id="UP000287651">
    <property type="component" value="Unassembled WGS sequence"/>
</dbReference>
<accession>A0A426Y118</accession>
<dbReference type="AlphaFoldDB" id="A0A426Y118"/>
<gene>
    <name evidence="1" type="ORF">B296_00052891</name>
</gene>
<name>A0A426Y118_ENSVE</name>
<reference evidence="1 2" key="1">
    <citation type="journal article" date="2014" name="Agronomy (Basel)">
        <title>A Draft Genome Sequence for Ensete ventricosum, the Drought-Tolerant Tree Against Hunger.</title>
        <authorList>
            <person name="Harrison J."/>
            <person name="Moore K.A."/>
            <person name="Paszkiewicz K."/>
            <person name="Jones T."/>
            <person name="Grant M."/>
            <person name="Ambacheew D."/>
            <person name="Muzemil S."/>
            <person name="Studholme D.J."/>
        </authorList>
    </citation>
    <scope>NUCLEOTIDE SEQUENCE [LARGE SCALE GENOMIC DNA]</scope>
</reference>
<proteinExistence type="predicted"/>
<evidence type="ECO:0000313" key="1">
    <source>
        <dbReference type="EMBL" id="RRT45465.1"/>
    </source>
</evidence>
<sequence length="162" mass="18631">MSKNLVTLHLQKLVKRKVQTHCELEPAIGYRPSKLRPHHLPSLFESFQPRSWPELQRLVSSSLTHVLDRENRIKSEAREIEEFDPLAIPWFTVAVAFGDRNVNMGTKAEEEEEEEWYWSRDTSICIVVRGDKLRGCVLSASPRAKFVADGLKEVFDLSVNEG</sequence>